<dbReference type="SUPFAM" id="SSF103575">
    <property type="entry name" value="Plexin repeat"/>
    <property type="match status" value="1"/>
</dbReference>
<dbReference type="InterPro" id="IPR016201">
    <property type="entry name" value="PSI"/>
</dbReference>
<keyword evidence="6" id="KW-0732">Signal</keyword>
<reference evidence="19" key="1">
    <citation type="submission" date="2022-03" db="EMBL/GenBank/DDBJ databases">
        <authorList>
            <person name="Alioto T."/>
            <person name="Alioto T."/>
            <person name="Gomez Garrido J."/>
        </authorList>
    </citation>
    <scope>NUCLEOTIDE SEQUENCE</scope>
</reference>
<dbReference type="Proteomes" id="UP001295444">
    <property type="component" value="Chromosome 03"/>
</dbReference>
<dbReference type="InterPro" id="IPR036352">
    <property type="entry name" value="Semap_dom_sf"/>
</dbReference>
<evidence type="ECO:0000256" key="15">
    <source>
        <dbReference type="SAM" id="MobiDB-lite"/>
    </source>
</evidence>
<keyword evidence="9 16" id="KW-1133">Transmembrane helix</keyword>
<evidence type="ECO:0000256" key="1">
    <source>
        <dbReference type="ARBA" id="ARBA00004479"/>
    </source>
</evidence>
<dbReference type="GO" id="GO:0030335">
    <property type="term" value="P:positive regulation of cell migration"/>
    <property type="evidence" value="ECO:0007669"/>
    <property type="project" value="TreeGrafter"/>
</dbReference>
<evidence type="ECO:0000256" key="14">
    <source>
        <dbReference type="PROSITE-ProRule" id="PRU00352"/>
    </source>
</evidence>
<dbReference type="Gene3D" id="2.60.40.10">
    <property type="entry name" value="Immunoglobulins"/>
    <property type="match status" value="1"/>
</dbReference>
<keyword evidence="4" id="KW-0597">Phosphoprotein</keyword>
<dbReference type="InterPro" id="IPR027231">
    <property type="entry name" value="Semaphorin"/>
</dbReference>
<comment type="caution">
    <text evidence="14">Lacks conserved residue(s) required for the propagation of feature annotation.</text>
</comment>
<evidence type="ECO:0000256" key="5">
    <source>
        <dbReference type="ARBA" id="ARBA00022692"/>
    </source>
</evidence>
<keyword evidence="11" id="KW-1015">Disulfide bond</keyword>
<evidence type="ECO:0000256" key="16">
    <source>
        <dbReference type="SAM" id="Phobius"/>
    </source>
</evidence>
<dbReference type="Gene3D" id="2.130.10.10">
    <property type="entry name" value="YVTN repeat-like/Quinoprotein amine dehydrogenase"/>
    <property type="match status" value="1"/>
</dbReference>
<evidence type="ECO:0000256" key="2">
    <source>
        <dbReference type="ARBA" id="ARBA00009492"/>
    </source>
</evidence>
<dbReference type="EMBL" id="OW240914">
    <property type="protein sequence ID" value="CAH2274194.1"/>
    <property type="molecule type" value="Genomic_DNA"/>
</dbReference>
<dbReference type="GO" id="GO:0071526">
    <property type="term" value="P:semaphorin-plexin signaling pathway"/>
    <property type="evidence" value="ECO:0007669"/>
    <property type="project" value="TreeGrafter"/>
</dbReference>
<evidence type="ECO:0000256" key="4">
    <source>
        <dbReference type="ARBA" id="ARBA00022553"/>
    </source>
</evidence>
<protein>
    <submittedName>
        <fullName evidence="19">Semaphorin-4B</fullName>
    </submittedName>
</protein>
<evidence type="ECO:0000256" key="8">
    <source>
        <dbReference type="ARBA" id="ARBA00022902"/>
    </source>
</evidence>
<dbReference type="FunFam" id="2.130.10.10:FF:000033">
    <property type="entry name" value="Semaphorin 4B"/>
    <property type="match status" value="1"/>
</dbReference>
<keyword evidence="3" id="KW-0217">Developmental protein</keyword>
<dbReference type="InterPro" id="IPR013783">
    <property type="entry name" value="Ig-like_fold"/>
</dbReference>
<keyword evidence="5 16" id="KW-0812">Transmembrane</keyword>
<keyword evidence="12" id="KW-0325">Glycoprotein</keyword>
<feature type="domain" description="Sema" evidence="18">
    <location>
        <begin position="44"/>
        <end position="522"/>
    </location>
</feature>
<feature type="non-terminal residue" evidence="19">
    <location>
        <position position="1"/>
    </location>
</feature>
<evidence type="ECO:0000256" key="3">
    <source>
        <dbReference type="ARBA" id="ARBA00022473"/>
    </source>
</evidence>
<feature type="domain" description="Ig-like" evidence="17">
    <location>
        <begin position="596"/>
        <end position="658"/>
    </location>
</feature>
<comment type="subcellular location">
    <subcellularLocation>
        <location evidence="1">Membrane</location>
        <topology evidence="1">Single-pass type I membrane protein</topology>
    </subcellularLocation>
</comment>
<keyword evidence="20" id="KW-1185">Reference proteome</keyword>
<dbReference type="GO" id="GO:0030215">
    <property type="term" value="F:semaphorin receptor binding"/>
    <property type="evidence" value="ECO:0007669"/>
    <property type="project" value="InterPro"/>
</dbReference>
<dbReference type="GO" id="GO:0007411">
    <property type="term" value="P:axon guidance"/>
    <property type="evidence" value="ECO:0007669"/>
    <property type="project" value="TreeGrafter"/>
</dbReference>
<dbReference type="Pfam" id="PF01403">
    <property type="entry name" value="Sema"/>
    <property type="match status" value="1"/>
</dbReference>
<evidence type="ECO:0000256" key="7">
    <source>
        <dbReference type="ARBA" id="ARBA00022782"/>
    </source>
</evidence>
<dbReference type="SMART" id="SM00423">
    <property type="entry name" value="PSI"/>
    <property type="match status" value="1"/>
</dbReference>
<proteinExistence type="inferred from homology"/>
<dbReference type="PANTHER" id="PTHR11036">
    <property type="entry name" value="SEMAPHORIN"/>
    <property type="match status" value="1"/>
</dbReference>
<dbReference type="AlphaFoldDB" id="A0AAD1VYI4"/>
<dbReference type="GO" id="GO:0045499">
    <property type="term" value="F:chemorepellent activity"/>
    <property type="evidence" value="ECO:0007669"/>
    <property type="project" value="TreeGrafter"/>
</dbReference>
<dbReference type="InterPro" id="IPR015943">
    <property type="entry name" value="WD40/YVTN_repeat-like_dom_sf"/>
</dbReference>
<dbReference type="GO" id="GO:0001755">
    <property type="term" value="P:neural crest cell migration"/>
    <property type="evidence" value="ECO:0007669"/>
    <property type="project" value="TreeGrafter"/>
</dbReference>
<organism evidence="19 20">
    <name type="scientific">Pelobates cultripes</name>
    <name type="common">Western spadefoot toad</name>
    <dbReference type="NCBI Taxonomy" id="61616"/>
    <lineage>
        <taxon>Eukaryota</taxon>
        <taxon>Metazoa</taxon>
        <taxon>Chordata</taxon>
        <taxon>Craniata</taxon>
        <taxon>Vertebrata</taxon>
        <taxon>Euteleostomi</taxon>
        <taxon>Amphibia</taxon>
        <taxon>Batrachia</taxon>
        <taxon>Anura</taxon>
        <taxon>Pelobatoidea</taxon>
        <taxon>Pelobatidae</taxon>
        <taxon>Pelobates</taxon>
    </lineage>
</organism>
<evidence type="ECO:0000256" key="9">
    <source>
        <dbReference type="ARBA" id="ARBA00022989"/>
    </source>
</evidence>
<dbReference type="GO" id="GO:0005886">
    <property type="term" value="C:plasma membrane"/>
    <property type="evidence" value="ECO:0007669"/>
    <property type="project" value="TreeGrafter"/>
</dbReference>
<keyword evidence="7" id="KW-0221">Differentiation</keyword>
<dbReference type="PROSITE" id="PS50835">
    <property type="entry name" value="IG_LIKE"/>
    <property type="match status" value="1"/>
</dbReference>
<dbReference type="Gene3D" id="3.30.1680.10">
    <property type="entry name" value="ligand-binding face of the semaphorins, domain 2"/>
    <property type="match status" value="1"/>
</dbReference>
<sequence length="857" mass="97064">SGHIQHVIEIHIFRRNLLKPVYGLTCFNTGWRRRSQASEEVIPRLTLQYGSPERTVNRFEADASNHFTTLLLSKDGNTLYVGARESLFSLNSTHFMSAEGQLQLTWKAEDNNKRECVSKGKDSQRDCQNYIKILLPLNSTHLYTCGTYAFSPNCTYIRIADFSLERDSSGNILLDDCKGRCPFDPKYKTTAIMVDGEMYAGTISNFQGNEPIVYKSHDSRISLKTENSLNWLQDPDFVGSAHIPESLPNGNPVGDDDKVYFFFSETGTEFDFFENTIVSRIARVCKGDLGGERVLQRRWTSFLKAQLLCIRQEDGFPFNVLQDMFVLTPGEKHWNSTVFYGVFTSQWNKGGAGGSAVCAFNMRDVQKAFSGLYKEVNRETQQWYTYTHSVPEPRPGACITNRVRNMKINSSLQMPDRVLNFIKDHFLMDSAIRSKPLLLQTQIRYQQISVQRVKGLTQTFDVIFLGTDDGRLHKAVSVGGKEHIIEEIKLFKNSQPVEELLIDHNKGLIYASSRSMVVQIPVSNCSMYRTCGECILSRDPYCAWNKRGCHNVPHHVHEPVSKHWVQDIENADTEKHCERFNSTGLSGRVALSTEEPPTCKKVILDSKSQNNLSCKLLSNLATRLWMHNGKEINSSYLVLQNGELIPLSSPERLGTYECWSVEEDFRKLMVKYCVEAEGVKKTTTQSPKTGAVLQKVSAIDKVVNSSSFSSSGSHSAQLLGKSYWYEFIIMTSLFGLVVVVMTLFFLYKKRNQMKSILKPVEHPEKQNKKLRKNGKPAESLPLNGTSAPLPAADHKGYQTLNDNYIISTPVHDPLIINKIVTESEKRPLNVKDTFVEVSPPCQRPRVRLGSEIRDSVV</sequence>
<dbReference type="SMART" id="SM00630">
    <property type="entry name" value="Sema"/>
    <property type="match status" value="1"/>
</dbReference>
<dbReference type="InterPro" id="IPR002165">
    <property type="entry name" value="Plexin_repeat"/>
</dbReference>
<evidence type="ECO:0000256" key="6">
    <source>
        <dbReference type="ARBA" id="ARBA00022729"/>
    </source>
</evidence>
<keyword evidence="10 16" id="KW-0472">Membrane</keyword>
<dbReference type="PANTHER" id="PTHR11036:SF14">
    <property type="entry name" value="SEMAPHORIN-4B"/>
    <property type="match status" value="1"/>
</dbReference>
<dbReference type="InterPro" id="IPR001627">
    <property type="entry name" value="Semap_dom"/>
</dbReference>
<feature type="transmembrane region" description="Helical" evidence="16">
    <location>
        <begin position="723"/>
        <end position="747"/>
    </location>
</feature>
<comment type="similarity">
    <text evidence="2">Belongs to the semaphorin family.</text>
</comment>
<evidence type="ECO:0000256" key="13">
    <source>
        <dbReference type="ARBA" id="ARBA00023319"/>
    </source>
</evidence>
<dbReference type="InterPro" id="IPR007110">
    <property type="entry name" value="Ig-like_dom"/>
</dbReference>
<keyword evidence="8" id="KW-0524">Neurogenesis</keyword>
<evidence type="ECO:0000256" key="10">
    <source>
        <dbReference type="ARBA" id="ARBA00023136"/>
    </source>
</evidence>
<evidence type="ECO:0000313" key="20">
    <source>
        <dbReference type="Proteomes" id="UP001295444"/>
    </source>
</evidence>
<name>A0AAD1VYI4_PELCU</name>
<dbReference type="Pfam" id="PF01437">
    <property type="entry name" value="PSI"/>
    <property type="match status" value="1"/>
</dbReference>
<accession>A0AAD1VYI4</accession>
<evidence type="ECO:0000259" key="18">
    <source>
        <dbReference type="PROSITE" id="PS51004"/>
    </source>
</evidence>
<feature type="region of interest" description="Disordered" evidence="15">
    <location>
        <begin position="758"/>
        <end position="788"/>
    </location>
</feature>
<evidence type="ECO:0000256" key="12">
    <source>
        <dbReference type="ARBA" id="ARBA00023180"/>
    </source>
</evidence>
<evidence type="ECO:0000256" key="11">
    <source>
        <dbReference type="ARBA" id="ARBA00023157"/>
    </source>
</evidence>
<keyword evidence="13" id="KW-0393">Immunoglobulin domain</keyword>
<dbReference type="SUPFAM" id="SSF101912">
    <property type="entry name" value="Sema domain"/>
    <property type="match status" value="1"/>
</dbReference>
<gene>
    <name evidence="19" type="ORF">PECUL_23A016855</name>
</gene>
<evidence type="ECO:0000259" key="17">
    <source>
        <dbReference type="PROSITE" id="PS50835"/>
    </source>
</evidence>
<evidence type="ECO:0000313" key="19">
    <source>
        <dbReference type="EMBL" id="CAH2274194.1"/>
    </source>
</evidence>
<dbReference type="PROSITE" id="PS51004">
    <property type="entry name" value="SEMA"/>
    <property type="match status" value="1"/>
</dbReference>